<feature type="transmembrane region" description="Helical" evidence="1">
    <location>
        <begin position="82"/>
        <end position="104"/>
    </location>
</feature>
<keyword evidence="1" id="KW-0812">Transmembrane</keyword>
<evidence type="ECO:0000313" key="3">
    <source>
        <dbReference type="Proteomes" id="UP001596138"/>
    </source>
</evidence>
<keyword evidence="3" id="KW-1185">Reference proteome</keyword>
<keyword evidence="1" id="KW-0472">Membrane</keyword>
<gene>
    <name evidence="2" type="ORF">ACFQGU_00995</name>
</gene>
<reference evidence="3" key="1">
    <citation type="journal article" date="2019" name="Int. J. Syst. Evol. Microbiol.">
        <title>The Global Catalogue of Microorganisms (GCM) 10K type strain sequencing project: providing services to taxonomists for standard genome sequencing and annotation.</title>
        <authorList>
            <consortium name="The Broad Institute Genomics Platform"/>
            <consortium name="The Broad Institute Genome Sequencing Center for Infectious Disease"/>
            <person name="Wu L."/>
            <person name="Ma J."/>
        </authorList>
    </citation>
    <scope>NUCLEOTIDE SEQUENCE [LARGE SCALE GENOMIC DNA]</scope>
    <source>
        <strain evidence="3">CGMCC 4.7317</strain>
    </source>
</reference>
<dbReference type="EMBL" id="JBHSTI010000002">
    <property type="protein sequence ID" value="MFC6236436.1"/>
    <property type="molecule type" value="Genomic_DNA"/>
</dbReference>
<dbReference type="PANTHER" id="PTHR37305">
    <property type="entry name" value="INTEGRAL MEMBRANE PROTEIN-RELATED"/>
    <property type="match status" value="1"/>
</dbReference>
<evidence type="ECO:0000256" key="1">
    <source>
        <dbReference type="SAM" id="Phobius"/>
    </source>
</evidence>
<dbReference type="RefSeq" id="WP_386763482.1">
    <property type="nucleotide sequence ID" value="NZ_JBHSTI010000002.1"/>
</dbReference>
<feature type="transmembrane region" description="Helical" evidence="1">
    <location>
        <begin position="171"/>
        <end position="194"/>
    </location>
</feature>
<dbReference type="PANTHER" id="PTHR37305:SF1">
    <property type="entry name" value="MEMBRANE PROTEIN"/>
    <property type="match status" value="1"/>
</dbReference>
<feature type="transmembrane region" description="Helical" evidence="1">
    <location>
        <begin position="255"/>
        <end position="275"/>
    </location>
</feature>
<keyword evidence="1" id="KW-1133">Transmembrane helix</keyword>
<feature type="transmembrane region" description="Helical" evidence="1">
    <location>
        <begin position="41"/>
        <end position="62"/>
    </location>
</feature>
<feature type="transmembrane region" description="Helical" evidence="1">
    <location>
        <begin position="125"/>
        <end position="151"/>
    </location>
</feature>
<sequence length="280" mass="28029">MSTTALETGTTRAAATAPVRTTTSRVLVSEWIKLRTLRSTWAYVVGTLVVLIGFGVVAALTASGQADSPGGGPAFSASDPVSTTLTGANLAVLVVAVMGSIVGAREYSTGMIRTTLAAVPKRLPVLWGKLATFTGLMASVVVTGVVIAFFAGMAVLDAGGAATMAWSDDGVARAVLGTAANVVGLGVMGLALGVMLRSTAAAIGTVIGAVLFIPTLASALLPDSWDDVLKYLPSNAAQAFTSLSDTGASLLSPGAGMAVFASWVLASVVGAAVVLKRRDA</sequence>
<comment type="caution">
    <text evidence="2">The sequence shown here is derived from an EMBL/GenBank/DDBJ whole genome shotgun (WGS) entry which is preliminary data.</text>
</comment>
<accession>A0ABW1SVK4</accession>
<evidence type="ECO:0000313" key="2">
    <source>
        <dbReference type="EMBL" id="MFC6236436.1"/>
    </source>
</evidence>
<dbReference type="Proteomes" id="UP001596138">
    <property type="component" value="Unassembled WGS sequence"/>
</dbReference>
<name>A0ABW1SVK4_9ACTN</name>
<feature type="transmembrane region" description="Helical" evidence="1">
    <location>
        <begin position="201"/>
        <end position="221"/>
    </location>
</feature>
<organism evidence="2 3">
    <name type="scientific">Longivirga aurantiaca</name>
    <dbReference type="NCBI Taxonomy" id="1837743"/>
    <lineage>
        <taxon>Bacteria</taxon>
        <taxon>Bacillati</taxon>
        <taxon>Actinomycetota</taxon>
        <taxon>Actinomycetes</taxon>
        <taxon>Sporichthyales</taxon>
        <taxon>Sporichthyaceae</taxon>
        <taxon>Longivirga</taxon>
    </lineage>
</organism>
<protein>
    <submittedName>
        <fullName evidence="2">ABC transporter permease</fullName>
    </submittedName>
</protein>
<proteinExistence type="predicted"/>